<dbReference type="EMBL" id="LACI01000623">
    <property type="protein sequence ID" value="KJU86375.1"/>
    <property type="molecule type" value="Genomic_DNA"/>
</dbReference>
<feature type="domain" description="Histidine kinase" evidence="19">
    <location>
        <begin position="232"/>
        <end position="453"/>
    </location>
</feature>
<evidence type="ECO:0000256" key="5">
    <source>
        <dbReference type="ARBA" id="ARBA00022553"/>
    </source>
</evidence>
<dbReference type="Gene3D" id="3.40.50.2300">
    <property type="match status" value="3"/>
</dbReference>
<evidence type="ECO:0000256" key="7">
    <source>
        <dbReference type="ARBA" id="ARBA00022692"/>
    </source>
</evidence>
<dbReference type="Pfam" id="PF00512">
    <property type="entry name" value="HisKA"/>
    <property type="match status" value="1"/>
</dbReference>
<dbReference type="PROSITE" id="PS50894">
    <property type="entry name" value="HPT"/>
    <property type="match status" value="1"/>
</dbReference>
<dbReference type="PATRIC" id="fig|29290.4.peg.1898"/>
<dbReference type="CDD" id="cd16922">
    <property type="entry name" value="HATPase_EvgS-ArcB-TorS-like"/>
    <property type="match status" value="1"/>
</dbReference>
<feature type="modified residue" description="4-aspartylphosphate" evidence="17">
    <location>
        <position position="525"/>
    </location>
</feature>
<keyword evidence="4" id="KW-1003">Cell membrane</keyword>
<dbReference type="InterPro" id="IPR001789">
    <property type="entry name" value="Sig_transdc_resp-reg_receiver"/>
</dbReference>
<dbReference type="InterPro" id="IPR003594">
    <property type="entry name" value="HATPase_dom"/>
</dbReference>
<sequence>MAAIRSYRDIMTIDANLRALEKLVESSKSLFDVNVIDRFFPEVLVQLKSILTPDTDTAAETYSIILADNRIDDLAVISGTGLYEQAAGKRVGEIVSAGELEMIKRAFEQNIDIYRKKQAVTCLRTGNDINNLLFIDNRNNISQWDSKLIKIFCANASIKLSREMQVKEKEAILVRHAQELENKVSERTSQLSKSNEELKRTRDEQVEINAHLEAARKEADAASKAKADFLANMSHEIRTPINAVIGMAHLALKTNLTHKQRDYIRKIQQSGQHLLGIINDTLDFSKIEAGRLYIEAIDFELSMVLDNLVTLLGERVSEKGLELIIDIDRDVPGTLIGDPLRLGQILINYSNNAVKFTQEGEIVVSIKVMQEDEDGLLLRFEVKDTGIGLTLEQQNKLFQSFQQADATTTRKYGGTGLGLAISKRLAVVMGGDVGVESRLGMGSTFWFTARLGRSKVRKRQLQLDPDLSGCRVLVADDNPNAIHILSEMLRSMSFDVTEVPSGDDAIGAIIEADSTDTPFVIAFLDWRMPGLDGIETAQYIANLKLSHNTPHCIIVTAYNTEDIGLTLLVKPVNPSTLFDAAMMVINGDAHTQREAVDIHGQIDLSPIARARVLLVEDNDINQQVVVELLADKGLTTDLAENGEVALRMLDENCYDIVFMDMQMPVMDGITATGEIRKFKGYDNLPVIAMTAHAISGTKEICIEAGMNDYISKPIEPEQLYKALLKWVRVDALPTVAGPATQELTGDKNKQPKPSNNQYVYVEFPETLAGIDIESALERFLGNKQLFKKLLVGFSKEFASITEKIRSEIQRGDLNTAALMAHTIKGTSSNISAHDVYTVAGELELAINEKKTEQYMSLLSNLDDALNQVLGSLKILEQSNPVQTNDKTLNDIDMIKNTRVLLVDDDILSQLLTKEVLIKAGVVVETANNGKEAIDAVNRRGYDLVLMDVQMPEMGGYEASGVIRKDERFKDLPIIAMTANDFSGAREECVAAGMNDYISKPLNSNNLYKVLSRWLKPAT</sequence>
<keyword evidence="6" id="KW-0808">Transferase</keyword>
<keyword evidence="10" id="KW-0067">ATP-binding</keyword>
<keyword evidence="23" id="KW-1185">Reference proteome</keyword>
<keyword evidence="13" id="KW-0472">Membrane</keyword>
<dbReference type="InterPro" id="IPR011006">
    <property type="entry name" value="CheY-like_superfamily"/>
</dbReference>
<evidence type="ECO:0000259" key="20">
    <source>
        <dbReference type="PROSITE" id="PS50110"/>
    </source>
</evidence>
<evidence type="ECO:0000256" key="18">
    <source>
        <dbReference type="SAM" id="Coils"/>
    </source>
</evidence>
<dbReference type="SUPFAM" id="SSF47384">
    <property type="entry name" value="Homodimeric domain of signal transducing histidine kinase"/>
    <property type="match status" value="1"/>
</dbReference>
<keyword evidence="7" id="KW-0812">Transmembrane</keyword>
<dbReference type="SMART" id="SM00448">
    <property type="entry name" value="REC"/>
    <property type="match status" value="3"/>
</dbReference>
<dbReference type="GO" id="GO:0000155">
    <property type="term" value="F:phosphorelay sensor kinase activity"/>
    <property type="evidence" value="ECO:0007669"/>
    <property type="project" value="InterPro"/>
</dbReference>
<evidence type="ECO:0000256" key="8">
    <source>
        <dbReference type="ARBA" id="ARBA00022741"/>
    </source>
</evidence>
<evidence type="ECO:0000256" key="16">
    <source>
        <dbReference type="PROSITE-ProRule" id="PRU00110"/>
    </source>
</evidence>
<reference evidence="22 23" key="1">
    <citation type="submission" date="2015-02" db="EMBL/GenBank/DDBJ databases">
        <title>Single-cell genomics of uncultivated deep-branching MTB reveals a conserved set of magnetosome genes.</title>
        <authorList>
            <person name="Kolinko S."/>
            <person name="Richter M."/>
            <person name="Glockner F.O."/>
            <person name="Brachmann A."/>
            <person name="Schuler D."/>
        </authorList>
    </citation>
    <scope>NUCLEOTIDE SEQUENCE [LARGE SCALE GENOMIC DNA]</scope>
    <source>
        <strain evidence="22">TM-1</strain>
    </source>
</reference>
<dbReference type="AlphaFoldDB" id="A0A0F3GWX0"/>
<feature type="domain" description="Response regulatory" evidence="20">
    <location>
        <begin position="898"/>
        <end position="1014"/>
    </location>
</feature>
<dbReference type="InterPro" id="IPR036890">
    <property type="entry name" value="HATPase_C_sf"/>
</dbReference>
<feature type="modified residue" description="Phosphohistidine" evidence="16">
    <location>
        <position position="821"/>
    </location>
</feature>
<keyword evidence="9 22" id="KW-0418">Kinase</keyword>
<evidence type="ECO:0000256" key="14">
    <source>
        <dbReference type="ARBA" id="ARBA00064003"/>
    </source>
</evidence>
<feature type="modified residue" description="4-aspartylphosphate" evidence="17">
    <location>
        <position position="947"/>
    </location>
</feature>
<accession>A0A0F3GWX0</accession>
<evidence type="ECO:0000256" key="6">
    <source>
        <dbReference type="ARBA" id="ARBA00022679"/>
    </source>
</evidence>
<dbReference type="GO" id="GO:0005524">
    <property type="term" value="F:ATP binding"/>
    <property type="evidence" value="ECO:0007669"/>
    <property type="project" value="UniProtKB-KW"/>
</dbReference>
<dbReference type="CDD" id="cd00082">
    <property type="entry name" value="HisKA"/>
    <property type="match status" value="1"/>
</dbReference>
<evidence type="ECO:0000256" key="4">
    <source>
        <dbReference type="ARBA" id="ARBA00022475"/>
    </source>
</evidence>
<keyword evidence="5 17" id="KW-0597">Phosphoprotein</keyword>
<evidence type="ECO:0000256" key="11">
    <source>
        <dbReference type="ARBA" id="ARBA00022989"/>
    </source>
</evidence>
<dbReference type="InterPro" id="IPR004358">
    <property type="entry name" value="Sig_transdc_His_kin-like_C"/>
</dbReference>
<keyword evidence="12" id="KW-0902">Two-component regulatory system</keyword>
<evidence type="ECO:0000313" key="23">
    <source>
        <dbReference type="Proteomes" id="UP000033423"/>
    </source>
</evidence>
<keyword evidence="8" id="KW-0547">Nucleotide-binding</keyword>
<dbReference type="Gene3D" id="1.10.287.130">
    <property type="match status" value="1"/>
</dbReference>
<comment type="catalytic activity">
    <reaction evidence="1">
        <text>ATP + protein L-histidine = ADP + protein N-phospho-L-histidine.</text>
        <dbReference type="EC" id="2.7.13.3"/>
    </reaction>
</comment>
<keyword evidence="11" id="KW-1133">Transmembrane helix</keyword>
<dbReference type="CDD" id="cd17546">
    <property type="entry name" value="REC_hyHK_CKI1_RcsC-like"/>
    <property type="match status" value="3"/>
</dbReference>
<comment type="caution">
    <text evidence="22">The sequence shown here is derived from an EMBL/GenBank/DDBJ whole genome shotgun (WGS) entry which is preliminary data.</text>
</comment>
<dbReference type="Pfam" id="PF00072">
    <property type="entry name" value="Response_reg"/>
    <property type="match status" value="3"/>
</dbReference>
<evidence type="ECO:0000256" key="12">
    <source>
        <dbReference type="ARBA" id="ARBA00023012"/>
    </source>
</evidence>
<feature type="coiled-coil region" evidence="18">
    <location>
        <begin position="177"/>
        <end position="232"/>
    </location>
</feature>
<dbReference type="FunFam" id="3.30.565.10:FF:000010">
    <property type="entry name" value="Sensor histidine kinase RcsC"/>
    <property type="match status" value="1"/>
</dbReference>
<dbReference type="PANTHER" id="PTHR45339">
    <property type="entry name" value="HYBRID SIGNAL TRANSDUCTION HISTIDINE KINASE J"/>
    <property type="match status" value="1"/>
</dbReference>
<dbReference type="Pfam" id="PF11849">
    <property type="entry name" value="DUF3369"/>
    <property type="match status" value="1"/>
</dbReference>
<dbReference type="FunFam" id="1.10.287.130:FF:000002">
    <property type="entry name" value="Two-component osmosensing histidine kinase"/>
    <property type="match status" value="1"/>
</dbReference>
<evidence type="ECO:0000256" key="15">
    <source>
        <dbReference type="ARBA" id="ARBA00068150"/>
    </source>
</evidence>
<feature type="domain" description="HPt" evidence="21">
    <location>
        <begin position="782"/>
        <end position="875"/>
    </location>
</feature>
<evidence type="ECO:0000256" key="3">
    <source>
        <dbReference type="ARBA" id="ARBA00012438"/>
    </source>
</evidence>
<dbReference type="SMART" id="SM00387">
    <property type="entry name" value="HATPase_c"/>
    <property type="match status" value="1"/>
</dbReference>
<dbReference type="InterPro" id="IPR036097">
    <property type="entry name" value="HisK_dim/P_sf"/>
</dbReference>
<gene>
    <name evidence="22" type="ORF">MBAV_001434</name>
</gene>
<organism evidence="22 23">
    <name type="scientific">Candidatus Magnetobacterium bavaricum</name>
    <dbReference type="NCBI Taxonomy" id="29290"/>
    <lineage>
        <taxon>Bacteria</taxon>
        <taxon>Pseudomonadati</taxon>
        <taxon>Nitrospirota</taxon>
        <taxon>Thermodesulfovibrionia</taxon>
        <taxon>Thermodesulfovibrionales</taxon>
        <taxon>Candidatus Magnetobacteriaceae</taxon>
        <taxon>Candidatus Magnetobacterium</taxon>
    </lineage>
</organism>
<keyword evidence="18" id="KW-0175">Coiled coil</keyword>
<dbReference type="InterPro" id="IPR003661">
    <property type="entry name" value="HisK_dim/P_dom"/>
</dbReference>
<dbReference type="PRINTS" id="PR00344">
    <property type="entry name" value="BCTRLSENSOR"/>
</dbReference>
<dbReference type="InterPro" id="IPR021800">
    <property type="entry name" value="DUF3369"/>
</dbReference>
<proteinExistence type="predicted"/>
<dbReference type="Gene3D" id="3.30.565.10">
    <property type="entry name" value="Histidine kinase-like ATPase, C-terminal domain"/>
    <property type="match status" value="1"/>
</dbReference>
<comment type="subunit">
    <text evidence="14">At low DSF concentrations, interacts with RpfF.</text>
</comment>
<evidence type="ECO:0000313" key="22">
    <source>
        <dbReference type="EMBL" id="KJU86375.1"/>
    </source>
</evidence>
<dbReference type="InterPro" id="IPR005467">
    <property type="entry name" value="His_kinase_dom"/>
</dbReference>
<dbReference type="EC" id="2.7.13.3" evidence="3"/>
<evidence type="ECO:0000256" key="10">
    <source>
        <dbReference type="ARBA" id="ARBA00022840"/>
    </source>
</evidence>
<evidence type="ECO:0000259" key="21">
    <source>
        <dbReference type="PROSITE" id="PS50894"/>
    </source>
</evidence>
<dbReference type="InterPro" id="IPR008207">
    <property type="entry name" value="Sig_transdc_His_kin_Hpt_dom"/>
</dbReference>
<name>A0A0F3GWX0_9BACT</name>
<evidence type="ECO:0000256" key="17">
    <source>
        <dbReference type="PROSITE-ProRule" id="PRU00169"/>
    </source>
</evidence>
<dbReference type="GO" id="GO:0005886">
    <property type="term" value="C:plasma membrane"/>
    <property type="evidence" value="ECO:0007669"/>
    <property type="project" value="UniProtKB-SubCell"/>
</dbReference>
<protein>
    <recommendedName>
        <fullName evidence="15">Sensory/regulatory protein RpfC</fullName>
        <ecNumber evidence="3">2.7.13.3</ecNumber>
    </recommendedName>
</protein>
<dbReference type="Proteomes" id="UP000033423">
    <property type="component" value="Unassembled WGS sequence"/>
</dbReference>
<evidence type="ECO:0000256" key="9">
    <source>
        <dbReference type="ARBA" id="ARBA00022777"/>
    </source>
</evidence>
<dbReference type="PROSITE" id="PS50109">
    <property type="entry name" value="HIS_KIN"/>
    <property type="match status" value="1"/>
</dbReference>
<feature type="modified residue" description="4-aspartylphosphate" evidence="17">
    <location>
        <position position="660"/>
    </location>
</feature>
<dbReference type="Pfam" id="PF01627">
    <property type="entry name" value="Hpt"/>
    <property type="match status" value="1"/>
</dbReference>
<dbReference type="SUPFAM" id="SSF55874">
    <property type="entry name" value="ATPase domain of HSP90 chaperone/DNA topoisomerase II/histidine kinase"/>
    <property type="match status" value="1"/>
</dbReference>
<comment type="subcellular location">
    <subcellularLocation>
        <location evidence="2">Cell membrane</location>
        <topology evidence="2">Multi-pass membrane protein</topology>
    </subcellularLocation>
</comment>
<dbReference type="SUPFAM" id="SSF52172">
    <property type="entry name" value="CheY-like"/>
    <property type="match status" value="3"/>
</dbReference>
<dbReference type="PANTHER" id="PTHR45339:SF1">
    <property type="entry name" value="HYBRID SIGNAL TRANSDUCTION HISTIDINE KINASE J"/>
    <property type="match status" value="1"/>
</dbReference>
<dbReference type="Pfam" id="PF02518">
    <property type="entry name" value="HATPase_c"/>
    <property type="match status" value="1"/>
</dbReference>
<evidence type="ECO:0000256" key="2">
    <source>
        <dbReference type="ARBA" id="ARBA00004651"/>
    </source>
</evidence>
<dbReference type="InterPro" id="IPR036641">
    <property type="entry name" value="HPT_dom_sf"/>
</dbReference>
<dbReference type="SUPFAM" id="SSF47226">
    <property type="entry name" value="Histidine-containing phosphotransfer domain, HPT domain"/>
    <property type="match status" value="1"/>
</dbReference>
<evidence type="ECO:0000259" key="19">
    <source>
        <dbReference type="PROSITE" id="PS50109"/>
    </source>
</evidence>
<feature type="domain" description="Response regulatory" evidence="20">
    <location>
        <begin position="471"/>
        <end position="585"/>
    </location>
</feature>
<evidence type="ECO:0000256" key="1">
    <source>
        <dbReference type="ARBA" id="ARBA00000085"/>
    </source>
</evidence>
<dbReference type="SMART" id="SM00388">
    <property type="entry name" value="HisKA"/>
    <property type="match status" value="1"/>
</dbReference>
<dbReference type="PROSITE" id="PS50110">
    <property type="entry name" value="RESPONSE_REGULATORY"/>
    <property type="match status" value="3"/>
</dbReference>
<feature type="domain" description="Response regulatory" evidence="20">
    <location>
        <begin position="611"/>
        <end position="727"/>
    </location>
</feature>
<evidence type="ECO:0000256" key="13">
    <source>
        <dbReference type="ARBA" id="ARBA00023136"/>
    </source>
</evidence>
<dbReference type="Gene3D" id="1.20.120.160">
    <property type="entry name" value="HPT domain"/>
    <property type="match status" value="1"/>
</dbReference>